<reference evidence="3 4" key="1">
    <citation type="journal article" date="2012" name="Genome Biol.">
        <title>Genome and low-iron response of an oceanic diatom adapted to chronic iron limitation.</title>
        <authorList>
            <person name="Lommer M."/>
            <person name="Specht M."/>
            <person name="Roy A.S."/>
            <person name="Kraemer L."/>
            <person name="Andreson R."/>
            <person name="Gutowska M.A."/>
            <person name="Wolf J."/>
            <person name="Bergner S.V."/>
            <person name="Schilhabel M.B."/>
            <person name="Klostermeier U.C."/>
            <person name="Beiko R.G."/>
            <person name="Rosenstiel P."/>
            <person name="Hippler M."/>
            <person name="Laroche J."/>
        </authorList>
    </citation>
    <scope>NUCLEOTIDE SEQUENCE [LARGE SCALE GENOMIC DNA]</scope>
    <source>
        <strain evidence="3 4">CCMP1005</strain>
    </source>
</reference>
<dbReference type="AlphaFoldDB" id="K0THI5"/>
<accession>K0THI5</accession>
<feature type="compositionally biased region" description="Low complexity" evidence="1">
    <location>
        <begin position="7"/>
        <end position="20"/>
    </location>
</feature>
<evidence type="ECO:0000313" key="4">
    <source>
        <dbReference type="Proteomes" id="UP000266841"/>
    </source>
</evidence>
<feature type="compositionally biased region" description="Polar residues" evidence="1">
    <location>
        <begin position="245"/>
        <end position="256"/>
    </location>
</feature>
<name>K0THI5_THAOC</name>
<feature type="non-terminal residue" evidence="3">
    <location>
        <position position="1"/>
    </location>
</feature>
<feature type="region of interest" description="Disordered" evidence="1">
    <location>
        <begin position="1"/>
        <end position="42"/>
    </location>
</feature>
<evidence type="ECO:0000256" key="2">
    <source>
        <dbReference type="SAM" id="Phobius"/>
    </source>
</evidence>
<feature type="region of interest" description="Disordered" evidence="1">
    <location>
        <begin position="149"/>
        <end position="256"/>
    </location>
</feature>
<keyword evidence="2" id="KW-1133">Transmembrane helix</keyword>
<keyword evidence="4" id="KW-1185">Reference proteome</keyword>
<evidence type="ECO:0000313" key="3">
    <source>
        <dbReference type="EMBL" id="EJK76474.1"/>
    </source>
</evidence>
<keyword evidence="2" id="KW-0812">Transmembrane</keyword>
<dbReference type="Proteomes" id="UP000266841">
    <property type="component" value="Unassembled WGS sequence"/>
</dbReference>
<organism evidence="3 4">
    <name type="scientific">Thalassiosira oceanica</name>
    <name type="common">Marine diatom</name>
    <dbReference type="NCBI Taxonomy" id="159749"/>
    <lineage>
        <taxon>Eukaryota</taxon>
        <taxon>Sar</taxon>
        <taxon>Stramenopiles</taxon>
        <taxon>Ochrophyta</taxon>
        <taxon>Bacillariophyta</taxon>
        <taxon>Coscinodiscophyceae</taxon>
        <taxon>Thalassiosirophycidae</taxon>
        <taxon>Thalassiosirales</taxon>
        <taxon>Thalassiosiraceae</taxon>
        <taxon>Thalassiosira</taxon>
    </lineage>
</organism>
<comment type="caution">
    <text evidence="3">The sequence shown here is derived from an EMBL/GenBank/DDBJ whole genome shotgun (WGS) entry which is preliminary data.</text>
</comment>
<gene>
    <name evidence="3" type="ORF">THAOC_01759</name>
</gene>
<feature type="compositionally biased region" description="Gly residues" evidence="1">
    <location>
        <begin position="30"/>
        <end position="40"/>
    </location>
</feature>
<sequence length="349" mass="34858">RQRQAGRRALPVRAAAVAVPDGDRHAPLPAGGGGGTGLGVGRPVLPGPHGGLLLPAAMAGVSATTSGRAVGGGGESDDEEDAEGGSSDCSRDGGTGGGRADVKATASSIVIAGCYLGSAWAYLSAWGLYSPGFQSCLLRAGFAVGTQGPEKGGLGSEGGPGRRKGRSSSEGRGRGPAAVGGRRKGDDGSAPALPGRTAGRHGRGMNGLRKTARPDRIEDPLESTSGRAGRPSSSAGASLEVGWAPQTTGKLSPSSALQVASLKTGVFRPSAAKGRGTVRKKRRVNGSLGPQGRAPPLTRPAGGIDGLRERTIPRTPDLTSNSGGMAGERGRLERAPSPPSRRPGQVERG</sequence>
<protein>
    <submittedName>
        <fullName evidence="3">Uncharacterized protein</fullName>
    </submittedName>
</protein>
<keyword evidence="2" id="KW-0472">Membrane</keyword>
<feature type="region of interest" description="Disordered" evidence="1">
    <location>
        <begin position="64"/>
        <end position="101"/>
    </location>
</feature>
<evidence type="ECO:0000256" key="1">
    <source>
        <dbReference type="SAM" id="MobiDB-lite"/>
    </source>
</evidence>
<proteinExistence type="predicted"/>
<feature type="region of interest" description="Disordered" evidence="1">
    <location>
        <begin position="268"/>
        <end position="349"/>
    </location>
</feature>
<feature type="compositionally biased region" description="Low complexity" evidence="1">
    <location>
        <begin position="223"/>
        <end position="238"/>
    </location>
</feature>
<dbReference type="EMBL" id="AGNL01002105">
    <property type="protein sequence ID" value="EJK76474.1"/>
    <property type="molecule type" value="Genomic_DNA"/>
</dbReference>
<feature type="transmembrane region" description="Helical" evidence="2">
    <location>
        <begin position="109"/>
        <end position="129"/>
    </location>
</feature>
<feature type="compositionally biased region" description="Gly residues" evidence="1">
    <location>
        <begin position="150"/>
        <end position="159"/>
    </location>
</feature>